<feature type="chain" id="PRO_5002240621" description="Secreted protein" evidence="1">
    <location>
        <begin position="29"/>
        <end position="213"/>
    </location>
</feature>
<proteinExistence type="predicted"/>
<dbReference type="Proteomes" id="UP000000561">
    <property type="component" value="Chromosome 8"/>
</dbReference>
<dbReference type="InParanoid" id="A0A0D1E247"/>
<gene>
    <name evidence="2" type="ORF">UMAG_12215</name>
</gene>
<keyword evidence="3" id="KW-1185">Reference proteome</keyword>
<dbReference type="VEuPathDB" id="FungiDB:UMAG_12215"/>
<evidence type="ECO:0000313" key="3">
    <source>
        <dbReference type="Proteomes" id="UP000000561"/>
    </source>
</evidence>
<evidence type="ECO:0000313" key="2">
    <source>
        <dbReference type="EMBL" id="KIS68650.1"/>
    </source>
</evidence>
<name>A0A0D1E247_MYCMD</name>
<evidence type="ECO:0008006" key="4">
    <source>
        <dbReference type="Google" id="ProtNLM"/>
    </source>
</evidence>
<dbReference type="AlphaFoldDB" id="A0A0D1E247"/>
<dbReference type="RefSeq" id="XP_011389852.1">
    <property type="nucleotide sequence ID" value="XM_011391550.1"/>
</dbReference>
<accession>A0A0D1E247</accession>
<sequence length="213" mass="23882">MTGLFLRVKLLLCAAVAVIVLLLPAALSAKKPFYGVGPEIGGFPEIKGDLFTFPSPWASVLEQELPGDCIEITPLYVDTIIYGVRTSRSQPEIHFELVGHGLSMAGAQIEPWLQPVNMTKNIILGNNEATAFTMNDPAVAFEITFHRYGGMKFRYLNYDPSTKCFDIMLLRDVSKKYRMTIGKTVDGPDFDTQLQLETRTNFCTDKLVIRIRR</sequence>
<organism evidence="2 3">
    <name type="scientific">Mycosarcoma maydis</name>
    <name type="common">Corn smut fungus</name>
    <name type="synonym">Ustilago maydis</name>
    <dbReference type="NCBI Taxonomy" id="5270"/>
    <lineage>
        <taxon>Eukaryota</taxon>
        <taxon>Fungi</taxon>
        <taxon>Dikarya</taxon>
        <taxon>Basidiomycota</taxon>
        <taxon>Ustilaginomycotina</taxon>
        <taxon>Ustilaginomycetes</taxon>
        <taxon>Ustilaginales</taxon>
        <taxon>Ustilaginaceae</taxon>
        <taxon>Mycosarcoma</taxon>
    </lineage>
</organism>
<keyword evidence="1" id="KW-0732">Signal</keyword>
<dbReference type="GeneID" id="23567968"/>
<evidence type="ECO:0000256" key="1">
    <source>
        <dbReference type="SAM" id="SignalP"/>
    </source>
</evidence>
<reference evidence="2 3" key="1">
    <citation type="journal article" date="2006" name="Nature">
        <title>Insights from the genome of the biotrophic fungal plant pathogen Ustilago maydis.</title>
        <authorList>
            <person name="Kamper J."/>
            <person name="Kahmann R."/>
            <person name="Bolker M."/>
            <person name="Ma L.J."/>
            <person name="Brefort T."/>
            <person name="Saville B.J."/>
            <person name="Banuett F."/>
            <person name="Kronstad J.W."/>
            <person name="Gold S.E."/>
            <person name="Muller O."/>
            <person name="Perlin M.H."/>
            <person name="Wosten H.A."/>
            <person name="de Vries R."/>
            <person name="Ruiz-Herrera J."/>
            <person name="Reynaga-Pena C.G."/>
            <person name="Snetselaar K."/>
            <person name="McCann M."/>
            <person name="Perez-Martin J."/>
            <person name="Feldbrugge M."/>
            <person name="Basse C.W."/>
            <person name="Steinberg G."/>
            <person name="Ibeas J.I."/>
            <person name="Holloman W."/>
            <person name="Guzman P."/>
            <person name="Farman M."/>
            <person name="Stajich J.E."/>
            <person name="Sentandreu R."/>
            <person name="Gonzalez-Prieto J.M."/>
            <person name="Kennell J.C."/>
            <person name="Molina L."/>
            <person name="Schirawski J."/>
            <person name="Mendoza-Mendoza A."/>
            <person name="Greilinger D."/>
            <person name="Munch K."/>
            <person name="Rossel N."/>
            <person name="Scherer M."/>
            <person name="Vranes M."/>
            <person name="Ladendorf O."/>
            <person name="Vincon V."/>
            <person name="Fuchs U."/>
            <person name="Sandrock B."/>
            <person name="Meng S."/>
            <person name="Ho E.C."/>
            <person name="Cahill M.J."/>
            <person name="Boyce K.J."/>
            <person name="Klose J."/>
            <person name="Klosterman S.J."/>
            <person name="Deelstra H.J."/>
            <person name="Ortiz-Castellanos L."/>
            <person name="Li W."/>
            <person name="Sanchez-Alonso P."/>
            <person name="Schreier P.H."/>
            <person name="Hauser-Hahn I."/>
            <person name="Vaupel M."/>
            <person name="Koopmann E."/>
            <person name="Friedrich G."/>
            <person name="Voss H."/>
            <person name="Schluter T."/>
            <person name="Margolis J."/>
            <person name="Platt D."/>
            <person name="Swimmer C."/>
            <person name="Gnirke A."/>
            <person name="Chen F."/>
            <person name="Vysotskaia V."/>
            <person name="Mannhaupt G."/>
            <person name="Guldener U."/>
            <person name="Munsterkotter M."/>
            <person name="Haase D."/>
            <person name="Oesterheld M."/>
            <person name="Mewes H.W."/>
            <person name="Mauceli E.W."/>
            <person name="DeCaprio D."/>
            <person name="Wade C.M."/>
            <person name="Butler J."/>
            <person name="Young S."/>
            <person name="Jaffe D.B."/>
            <person name="Calvo S."/>
            <person name="Nusbaum C."/>
            <person name="Galagan J."/>
            <person name="Birren B.W."/>
        </authorList>
    </citation>
    <scope>NUCLEOTIDE SEQUENCE [LARGE SCALE GENOMIC DNA]</scope>
    <source>
        <strain evidence="3">DSM 14603 / FGSC 9021 / UM521</strain>
    </source>
</reference>
<protein>
    <recommendedName>
        <fullName evidence="4">Secreted protein</fullName>
    </recommendedName>
</protein>
<dbReference type="OrthoDB" id="2545532at2759"/>
<feature type="signal peptide" evidence="1">
    <location>
        <begin position="1"/>
        <end position="28"/>
    </location>
</feature>
<dbReference type="KEGG" id="uma:UMAG_12215"/>
<dbReference type="EMBL" id="CM003147">
    <property type="protein sequence ID" value="KIS68650.1"/>
    <property type="molecule type" value="Genomic_DNA"/>
</dbReference>